<sequence>MNSNKLIKTQQKNQSYGEYGEESTRHLSEILERKYTQIEQPPSQTINFRSLRQRFGLIQDKYPLPLKFEQLLQTMKTIEMTYWNKQKPITYEFKTNAFRILQIGQLFELDIVLYQIKIAEKSVQIIPKDVLIKNLPS</sequence>
<proteinExistence type="predicted"/>
<comment type="caution">
    <text evidence="2">The sequence shown here is derived from an EMBL/GenBank/DDBJ whole genome shotgun (WGS) entry which is preliminary data.</text>
</comment>
<accession>A0A8S1RSA6</accession>
<organism evidence="2 3">
    <name type="scientific">Paramecium sonneborni</name>
    <dbReference type="NCBI Taxonomy" id="65129"/>
    <lineage>
        <taxon>Eukaryota</taxon>
        <taxon>Sar</taxon>
        <taxon>Alveolata</taxon>
        <taxon>Ciliophora</taxon>
        <taxon>Intramacronucleata</taxon>
        <taxon>Oligohymenophorea</taxon>
        <taxon>Peniculida</taxon>
        <taxon>Parameciidae</taxon>
        <taxon>Paramecium</taxon>
    </lineage>
</organism>
<dbReference type="EMBL" id="CAJJDN010000322">
    <property type="protein sequence ID" value="CAD8130736.1"/>
    <property type="molecule type" value="Genomic_DNA"/>
</dbReference>
<feature type="region of interest" description="Disordered" evidence="1">
    <location>
        <begin position="1"/>
        <end position="21"/>
    </location>
</feature>
<dbReference type="Proteomes" id="UP000692954">
    <property type="component" value="Unassembled WGS sequence"/>
</dbReference>
<dbReference type="AlphaFoldDB" id="A0A8S1RSA6"/>
<name>A0A8S1RSA6_9CILI</name>
<evidence type="ECO:0000256" key="1">
    <source>
        <dbReference type="SAM" id="MobiDB-lite"/>
    </source>
</evidence>
<evidence type="ECO:0000313" key="3">
    <source>
        <dbReference type="Proteomes" id="UP000692954"/>
    </source>
</evidence>
<keyword evidence="3" id="KW-1185">Reference proteome</keyword>
<reference evidence="2" key="1">
    <citation type="submission" date="2021-01" db="EMBL/GenBank/DDBJ databases">
        <authorList>
            <consortium name="Genoscope - CEA"/>
            <person name="William W."/>
        </authorList>
    </citation>
    <scope>NUCLEOTIDE SEQUENCE</scope>
</reference>
<gene>
    <name evidence="2" type="ORF">PSON_ATCC_30995.1.T3220001</name>
</gene>
<protein>
    <submittedName>
        <fullName evidence="2">Uncharacterized protein</fullName>
    </submittedName>
</protein>
<feature type="compositionally biased region" description="Polar residues" evidence="1">
    <location>
        <begin position="1"/>
        <end position="16"/>
    </location>
</feature>
<evidence type="ECO:0000313" key="2">
    <source>
        <dbReference type="EMBL" id="CAD8130736.1"/>
    </source>
</evidence>